<evidence type="ECO:0000313" key="4">
    <source>
        <dbReference type="Proteomes" id="UP000012960"/>
    </source>
</evidence>
<accession>A0A804II83</accession>
<reference evidence="2" key="1">
    <citation type="submission" date="2021-03" db="EMBL/GenBank/DDBJ databases">
        <authorList>
            <consortium name="Genoscope - CEA"/>
            <person name="William W."/>
        </authorList>
    </citation>
    <scope>NUCLEOTIDE SEQUENCE</scope>
    <source>
        <strain evidence="2">Doubled-haploid Pahang</strain>
    </source>
</reference>
<keyword evidence="4" id="KW-1185">Reference proteome</keyword>
<dbReference type="OrthoDB" id="686716at2759"/>
<dbReference type="PANTHER" id="PTHR34940">
    <property type="entry name" value="PHOTOSYSTEM II 5 KDA PROTEIN, CHLOROPLASTIC"/>
    <property type="match status" value="1"/>
</dbReference>
<dbReference type="EMBL" id="HG996468">
    <property type="protein sequence ID" value="CAG1851787.1"/>
    <property type="molecule type" value="Genomic_DNA"/>
</dbReference>
<feature type="signal peptide" evidence="1">
    <location>
        <begin position="1"/>
        <end position="18"/>
    </location>
</feature>
<dbReference type="EnsemblPlants" id="Ma03_t30930.1">
    <property type="protein sequence ID" value="Ma03_p30930.1"/>
    <property type="gene ID" value="Ma03_g30930"/>
</dbReference>
<dbReference type="PANTHER" id="PTHR34940:SF4">
    <property type="entry name" value="OS02G0581100 PROTEIN"/>
    <property type="match status" value="1"/>
</dbReference>
<evidence type="ECO:0000313" key="3">
    <source>
        <dbReference type="EnsemblPlants" id="Ma03_p30930.1"/>
    </source>
</evidence>
<protein>
    <submittedName>
        <fullName evidence="2">(wild Malaysian banana) hypothetical protein</fullName>
    </submittedName>
</protein>
<dbReference type="InterPro" id="IPR040296">
    <property type="entry name" value="PSBT"/>
</dbReference>
<sequence>MGSLAMMMASSLVGVGAADRPSTSCHRRSLVVAKAATQAQAAGTPDHEKVGGRRAVVFAAAAVALCAVDRGMASADEEPKRGTAEAKRKYAPICVTMPTAKICHK</sequence>
<organism evidence="3 4">
    <name type="scientific">Musa acuminata subsp. malaccensis</name>
    <name type="common">Wild banana</name>
    <name type="synonym">Musa malaccensis</name>
    <dbReference type="NCBI Taxonomy" id="214687"/>
    <lineage>
        <taxon>Eukaryota</taxon>
        <taxon>Viridiplantae</taxon>
        <taxon>Streptophyta</taxon>
        <taxon>Embryophyta</taxon>
        <taxon>Tracheophyta</taxon>
        <taxon>Spermatophyta</taxon>
        <taxon>Magnoliopsida</taxon>
        <taxon>Liliopsida</taxon>
        <taxon>Zingiberales</taxon>
        <taxon>Musaceae</taxon>
        <taxon>Musa</taxon>
    </lineage>
</organism>
<evidence type="ECO:0000256" key="1">
    <source>
        <dbReference type="SAM" id="SignalP"/>
    </source>
</evidence>
<feature type="chain" id="PRO_5043242035" evidence="1">
    <location>
        <begin position="19"/>
        <end position="105"/>
    </location>
</feature>
<evidence type="ECO:0000313" key="2">
    <source>
        <dbReference type="EMBL" id="CAG1851787.1"/>
    </source>
</evidence>
<dbReference type="Gramene" id="Ma03_t30930.1">
    <property type="protein sequence ID" value="Ma03_p30930.1"/>
    <property type="gene ID" value="Ma03_g30930"/>
</dbReference>
<keyword evidence="1" id="KW-0732">Signal</keyword>
<proteinExistence type="predicted"/>
<gene>
    <name evidence="2" type="ORF">GSMUA_187790.1</name>
</gene>
<reference evidence="3" key="2">
    <citation type="submission" date="2021-05" db="UniProtKB">
        <authorList>
            <consortium name="EnsemblPlants"/>
        </authorList>
    </citation>
    <scope>IDENTIFICATION</scope>
    <source>
        <strain evidence="3">subsp. malaccensis</strain>
    </source>
</reference>
<name>A0A804II83_MUSAM</name>
<dbReference type="FunCoup" id="A0A804II83">
    <property type="interactions" value="1235"/>
</dbReference>
<dbReference type="Proteomes" id="UP000012960">
    <property type="component" value="Unplaced"/>
</dbReference>
<dbReference type="OMA" id="NDNMKEN"/>
<dbReference type="AlphaFoldDB" id="A0A804II83"/>